<accession>A0A6V7PEC5</accession>
<proteinExistence type="predicted"/>
<evidence type="ECO:0000313" key="2">
    <source>
        <dbReference type="EMBL" id="CAD1829211.1"/>
    </source>
</evidence>
<dbReference type="AlphaFoldDB" id="A0A6V7PEC5"/>
<name>A0A6V7PEC5_ANACO</name>
<gene>
    <name evidence="2" type="ORF">CB5_LOCUS12422</name>
</gene>
<reference evidence="2" key="1">
    <citation type="submission" date="2020-07" db="EMBL/GenBank/DDBJ databases">
        <authorList>
            <person name="Lin J."/>
        </authorList>
    </citation>
    <scope>NUCLEOTIDE SEQUENCE</scope>
</reference>
<feature type="domain" description="E3 ubiquitin-protein ligase ARIH1-like UBA-like" evidence="1">
    <location>
        <begin position="104"/>
        <end position="143"/>
    </location>
</feature>
<evidence type="ECO:0000259" key="1">
    <source>
        <dbReference type="Pfam" id="PF21235"/>
    </source>
</evidence>
<sequence>MIFSKADFCFPALTCPTNSTAPASSASRLSVAPSASPTLKPAPAATTTLSTTMIIVAGTGTGTGTAVEIVTMTVIGGGITANGIGIGSLLLHNYTILSEADTRQRQEEDISRVSTVLSISRSVACVLLRHYNWSVTKVHDEWFADEEKVRKAVGLLEQPADMPNDNEVHITAKLRGLVYGGIGGGIRGNDDKNDSSLNNVDFGGSLTYSG</sequence>
<dbReference type="Pfam" id="PF21235">
    <property type="entry name" value="UBA_ARI1"/>
    <property type="match status" value="1"/>
</dbReference>
<dbReference type="InterPro" id="IPR048962">
    <property type="entry name" value="ARIH1-like_UBL"/>
</dbReference>
<dbReference type="EMBL" id="LR862147">
    <property type="protein sequence ID" value="CAD1829211.1"/>
    <property type="molecule type" value="Genomic_DNA"/>
</dbReference>
<protein>
    <recommendedName>
        <fullName evidence="1">E3 ubiquitin-protein ligase ARIH1-like UBA-like domain-containing protein</fullName>
    </recommendedName>
</protein>
<organism evidence="2">
    <name type="scientific">Ananas comosus var. bracteatus</name>
    <name type="common">red pineapple</name>
    <dbReference type="NCBI Taxonomy" id="296719"/>
    <lineage>
        <taxon>Eukaryota</taxon>
        <taxon>Viridiplantae</taxon>
        <taxon>Streptophyta</taxon>
        <taxon>Embryophyta</taxon>
        <taxon>Tracheophyta</taxon>
        <taxon>Spermatophyta</taxon>
        <taxon>Magnoliopsida</taxon>
        <taxon>Liliopsida</taxon>
        <taxon>Poales</taxon>
        <taxon>Bromeliaceae</taxon>
        <taxon>Bromelioideae</taxon>
        <taxon>Ananas</taxon>
    </lineage>
</organism>